<comment type="caution">
    <text evidence="2">The sequence shown here is derived from an EMBL/GenBank/DDBJ whole genome shotgun (WGS) entry which is preliminary data.</text>
</comment>
<evidence type="ECO:0000313" key="3">
    <source>
        <dbReference type="Proteomes" id="UP000078240"/>
    </source>
</evidence>
<reference evidence="2 3" key="1">
    <citation type="submission" date="2016-01" db="EMBL/GenBank/DDBJ databases">
        <title>Biosynthesis of antibiotic leucinostatins and their inhibition on Phytophthora in bio-control Purpureocillium lilacinum.</title>
        <authorList>
            <person name="Wang G."/>
            <person name="Liu Z."/>
            <person name="Lin R."/>
            <person name="Li E."/>
            <person name="Mao Z."/>
            <person name="Ling J."/>
            <person name="Yin W."/>
            <person name="Xie B."/>
        </authorList>
    </citation>
    <scope>NUCLEOTIDE SEQUENCE [LARGE SCALE GENOMIC DNA]</scope>
    <source>
        <strain evidence="2">PLBJ-1</strain>
        <strain evidence="1">PLFJ-1</strain>
    </source>
</reference>
<dbReference type="Proteomes" id="UP000078240">
    <property type="component" value="Unassembled WGS sequence"/>
</dbReference>
<dbReference type="Proteomes" id="UP000078340">
    <property type="component" value="Unassembled WGS sequence"/>
</dbReference>
<protein>
    <submittedName>
        <fullName evidence="2">Uncharacterized protein</fullName>
    </submittedName>
</protein>
<dbReference type="EMBL" id="LSBI01000020">
    <property type="protein sequence ID" value="OAQ71480.1"/>
    <property type="molecule type" value="Genomic_DNA"/>
</dbReference>
<gene>
    <name evidence="2" type="ORF">VFPBJ_09028</name>
    <name evidence="1" type="ORF">VFPFJ_11021</name>
</gene>
<proteinExistence type="predicted"/>
<evidence type="ECO:0000313" key="2">
    <source>
        <dbReference type="EMBL" id="OAQ76668.1"/>
    </source>
</evidence>
<accession>A0A179GGP5</accession>
<name>A0A179GGP5_PURLI</name>
<sequence>MPSGPVPASRAGNLCISWLRRAADTHQCLYVRGRVQSGAGLASDGDKNNLPLRSKARRAYVDEDFCRCPFRPDLSRAVRTVGTFALSPAGWDESPHKRSCSPVVGAKPRSIPFGATRSACPWPGQDHDTATNRDHGSINEELLLVGISLLRNALFVGFGNGSLRAELADHGRR</sequence>
<organism evidence="2 3">
    <name type="scientific">Purpureocillium lilacinum</name>
    <name type="common">Paecilomyces lilacinus</name>
    <dbReference type="NCBI Taxonomy" id="33203"/>
    <lineage>
        <taxon>Eukaryota</taxon>
        <taxon>Fungi</taxon>
        <taxon>Dikarya</taxon>
        <taxon>Ascomycota</taxon>
        <taxon>Pezizomycotina</taxon>
        <taxon>Sordariomycetes</taxon>
        <taxon>Hypocreomycetidae</taxon>
        <taxon>Hypocreales</taxon>
        <taxon>Ophiocordycipitaceae</taxon>
        <taxon>Purpureocillium</taxon>
    </lineage>
</organism>
<dbReference type="EMBL" id="LSBH01000007">
    <property type="protein sequence ID" value="OAQ76668.1"/>
    <property type="molecule type" value="Genomic_DNA"/>
</dbReference>
<evidence type="ECO:0000313" key="1">
    <source>
        <dbReference type="EMBL" id="OAQ71480.1"/>
    </source>
</evidence>
<dbReference type="AlphaFoldDB" id="A0A179GGP5"/>